<keyword evidence="1" id="KW-0812">Transmembrane</keyword>
<protein>
    <submittedName>
        <fullName evidence="2">Uncharacterized protein</fullName>
    </submittedName>
</protein>
<keyword evidence="1" id="KW-1133">Transmembrane helix</keyword>
<keyword evidence="3" id="KW-1185">Reference proteome</keyword>
<reference evidence="2 3" key="1">
    <citation type="submission" date="2017-05" db="EMBL/GenBank/DDBJ databases">
        <title>Genomic insights into alkan degradation activity of Oleiphilus messinensis.</title>
        <authorList>
            <person name="Kozyavkin S.A."/>
            <person name="Slesarev A.I."/>
            <person name="Golyshin P.N."/>
            <person name="Korzhenkov A."/>
            <person name="Golyshina O.N."/>
            <person name="Toshchakov S.V."/>
        </authorList>
    </citation>
    <scope>NUCLEOTIDE SEQUENCE [LARGE SCALE GENOMIC DNA]</scope>
    <source>
        <strain evidence="2 3">ME102</strain>
    </source>
</reference>
<accession>A0A1Y0I8H8</accession>
<dbReference type="KEGG" id="ome:OLMES_1669"/>
<dbReference type="Proteomes" id="UP000196027">
    <property type="component" value="Chromosome"/>
</dbReference>
<evidence type="ECO:0000313" key="2">
    <source>
        <dbReference type="EMBL" id="ARU55744.1"/>
    </source>
</evidence>
<feature type="transmembrane region" description="Helical" evidence="1">
    <location>
        <begin position="21"/>
        <end position="40"/>
    </location>
</feature>
<evidence type="ECO:0000313" key="3">
    <source>
        <dbReference type="Proteomes" id="UP000196027"/>
    </source>
</evidence>
<organism evidence="2 3">
    <name type="scientific">Oleiphilus messinensis</name>
    <dbReference type="NCBI Taxonomy" id="141451"/>
    <lineage>
        <taxon>Bacteria</taxon>
        <taxon>Pseudomonadati</taxon>
        <taxon>Pseudomonadota</taxon>
        <taxon>Gammaproteobacteria</taxon>
        <taxon>Oceanospirillales</taxon>
        <taxon>Oleiphilaceae</taxon>
        <taxon>Oleiphilus</taxon>
    </lineage>
</organism>
<dbReference type="AlphaFoldDB" id="A0A1Y0I8H8"/>
<dbReference type="EMBL" id="CP021425">
    <property type="protein sequence ID" value="ARU55744.1"/>
    <property type="molecule type" value="Genomic_DNA"/>
</dbReference>
<gene>
    <name evidence="2" type="ORF">OLMES_1669</name>
</gene>
<proteinExistence type="predicted"/>
<name>A0A1Y0I8H8_9GAMM</name>
<sequence>MSINGVNQEKEVNAGFEVKTIYGWFAFLMLFSSNYSYGIVADNLREDSVEYNLLRQEINRAWK</sequence>
<evidence type="ECO:0000256" key="1">
    <source>
        <dbReference type="SAM" id="Phobius"/>
    </source>
</evidence>
<keyword evidence="1" id="KW-0472">Membrane</keyword>